<keyword evidence="1" id="KW-0472">Membrane</keyword>
<proteinExistence type="predicted"/>
<keyword evidence="3" id="KW-1185">Reference proteome</keyword>
<feature type="transmembrane region" description="Helical" evidence="1">
    <location>
        <begin position="26"/>
        <end position="48"/>
    </location>
</feature>
<reference evidence="2" key="1">
    <citation type="submission" date="2021-01" db="EMBL/GenBank/DDBJ databases">
        <title>Modified the classification status of verrucomicrobia.</title>
        <authorList>
            <person name="Feng X."/>
        </authorList>
    </citation>
    <scope>NUCLEOTIDE SEQUENCE</scope>
    <source>
        <strain evidence="2">JCM 18052</strain>
    </source>
</reference>
<name>A0A934R0I0_9BACT</name>
<dbReference type="EMBL" id="JAENIK010000001">
    <property type="protein sequence ID" value="MBK1814081.1"/>
    <property type="molecule type" value="Genomic_DNA"/>
</dbReference>
<gene>
    <name evidence="2" type="ORF">JIN84_00475</name>
</gene>
<comment type="caution">
    <text evidence="2">The sequence shown here is derived from an EMBL/GenBank/DDBJ whole genome shotgun (WGS) entry which is preliminary data.</text>
</comment>
<keyword evidence="1" id="KW-1133">Transmembrane helix</keyword>
<sequence length="153" mass="17344">MKEDPASLDRLHDLVLPPPVPWWPPAPGWMILLAVLAVLCLMFLVSRFMRWQADRYRREALALLDDPATPPAEWSAILKRAALAAWPREQTAHLTGKDWLAFLDRTAGMDLFLKGPARHLESIAFAPAGQADLVRLKTAAREWIIRHRKEVAP</sequence>
<evidence type="ECO:0000313" key="3">
    <source>
        <dbReference type="Proteomes" id="UP000600139"/>
    </source>
</evidence>
<organism evidence="2 3">
    <name type="scientific">Luteolibacter yonseiensis</name>
    <dbReference type="NCBI Taxonomy" id="1144680"/>
    <lineage>
        <taxon>Bacteria</taxon>
        <taxon>Pseudomonadati</taxon>
        <taxon>Verrucomicrobiota</taxon>
        <taxon>Verrucomicrobiia</taxon>
        <taxon>Verrucomicrobiales</taxon>
        <taxon>Verrucomicrobiaceae</taxon>
        <taxon>Luteolibacter</taxon>
    </lineage>
</organism>
<evidence type="ECO:0000313" key="2">
    <source>
        <dbReference type="EMBL" id="MBK1814081.1"/>
    </source>
</evidence>
<dbReference type="Pfam" id="PF14316">
    <property type="entry name" value="DUF4381"/>
    <property type="match status" value="1"/>
</dbReference>
<keyword evidence="1" id="KW-0812">Transmembrane</keyword>
<dbReference type="AlphaFoldDB" id="A0A934R0I0"/>
<dbReference type="Proteomes" id="UP000600139">
    <property type="component" value="Unassembled WGS sequence"/>
</dbReference>
<dbReference type="RefSeq" id="WP_200349046.1">
    <property type="nucleotide sequence ID" value="NZ_BAABHZ010000005.1"/>
</dbReference>
<protein>
    <submittedName>
        <fullName evidence="2">DUF4381 domain-containing protein</fullName>
    </submittedName>
</protein>
<dbReference type="InterPro" id="IPR025489">
    <property type="entry name" value="DUF4381"/>
</dbReference>
<accession>A0A934R0I0</accession>
<evidence type="ECO:0000256" key="1">
    <source>
        <dbReference type="SAM" id="Phobius"/>
    </source>
</evidence>